<organism evidence="1 2">
    <name type="scientific">Glossina austeni</name>
    <name type="common">Savannah tsetse fly</name>
    <dbReference type="NCBI Taxonomy" id="7395"/>
    <lineage>
        <taxon>Eukaryota</taxon>
        <taxon>Metazoa</taxon>
        <taxon>Ecdysozoa</taxon>
        <taxon>Arthropoda</taxon>
        <taxon>Hexapoda</taxon>
        <taxon>Insecta</taxon>
        <taxon>Pterygota</taxon>
        <taxon>Neoptera</taxon>
        <taxon>Endopterygota</taxon>
        <taxon>Diptera</taxon>
        <taxon>Brachycera</taxon>
        <taxon>Muscomorpha</taxon>
        <taxon>Hippoboscoidea</taxon>
        <taxon>Glossinidae</taxon>
        <taxon>Glossina</taxon>
    </lineage>
</organism>
<dbReference type="EnsemblMetazoa" id="GAUT008767-RA">
    <property type="protein sequence ID" value="GAUT008767-PA"/>
    <property type="gene ID" value="GAUT008767"/>
</dbReference>
<accession>A0A1A9ULW4</accession>
<dbReference type="Proteomes" id="UP000078200">
    <property type="component" value="Unassembled WGS sequence"/>
</dbReference>
<evidence type="ECO:0000313" key="1">
    <source>
        <dbReference type="EnsemblMetazoa" id="GAUT008767-PA"/>
    </source>
</evidence>
<evidence type="ECO:0000313" key="2">
    <source>
        <dbReference type="Proteomes" id="UP000078200"/>
    </source>
</evidence>
<reference evidence="1" key="1">
    <citation type="submission" date="2020-05" db="UniProtKB">
        <authorList>
            <consortium name="EnsemblMetazoa"/>
        </authorList>
    </citation>
    <scope>IDENTIFICATION</scope>
    <source>
        <strain evidence="1">TTRI</strain>
    </source>
</reference>
<name>A0A1A9ULW4_GLOAU</name>
<protein>
    <submittedName>
        <fullName evidence="1">Uncharacterized protein</fullName>
    </submittedName>
</protein>
<proteinExistence type="predicted"/>
<dbReference type="VEuPathDB" id="VectorBase:GAUT008767"/>
<keyword evidence="2" id="KW-1185">Reference proteome</keyword>
<dbReference type="AlphaFoldDB" id="A0A1A9ULW4"/>
<sequence length="104" mass="11790">MEVYTGRPSKPSTVRRTNGQIYVFVWKSANITQRYVIDNEIFAIHSDKTVPTDDLIVHNRPDIMGWSAKKREKCASVPNGESITEKYSENLCGVLVAIHMSLVH</sequence>